<proteinExistence type="predicted"/>
<accession>A0A151IIX6</accession>
<dbReference type="EMBL" id="KQ977454">
    <property type="protein sequence ID" value="KYN02601.1"/>
    <property type="molecule type" value="Genomic_DNA"/>
</dbReference>
<evidence type="ECO:0000256" key="2">
    <source>
        <dbReference type="SAM" id="Phobius"/>
    </source>
</evidence>
<feature type="transmembrane region" description="Helical" evidence="2">
    <location>
        <begin position="535"/>
        <end position="556"/>
    </location>
</feature>
<dbReference type="Proteomes" id="UP000078542">
    <property type="component" value="Unassembled WGS sequence"/>
</dbReference>
<evidence type="ECO:0000313" key="4">
    <source>
        <dbReference type="EMBL" id="KYN02601.1"/>
    </source>
</evidence>
<gene>
    <name evidence="4" type="ORF">ALC62_06584</name>
</gene>
<evidence type="ECO:0008006" key="6">
    <source>
        <dbReference type="Google" id="ProtNLM"/>
    </source>
</evidence>
<reference evidence="4 5" key="1">
    <citation type="submission" date="2016-03" db="EMBL/GenBank/DDBJ databases">
        <title>Cyphomyrmex costatus WGS genome.</title>
        <authorList>
            <person name="Nygaard S."/>
            <person name="Hu H."/>
            <person name="Boomsma J."/>
            <person name="Zhang G."/>
        </authorList>
    </citation>
    <scope>NUCLEOTIDE SEQUENCE [LARGE SCALE GENOMIC DNA]</scope>
    <source>
        <strain evidence="4">MS0001</strain>
        <tissue evidence="4">Whole body</tissue>
    </source>
</reference>
<keyword evidence="2" id="KW-1133">Transmembrane helix</keyword>
<organism evidence="4 5">
    <name type="scientific">Cyphomyrmex costatus</name>
    <dbReference type="NCBI Taxonomy" id="456900"/>
    <lineage>
        <taxon>Eukaryota</taxon>
        <taxon>Metazoa</taxon>
        <taxon>Ecdysozoa</taxon>
        <taxon>Arthropoda</taxon>
        <taxon>Hexapoda</taxon>
        <taxon>Insecta</taxon>
        <taxon>Pterygota</taxon>
        <taxon>Neoptera</taxon>
        <taxon>Endopterygota</taxon>
        <taxon>Hymenoptera</taxon>
        <taxon>Apocrita</taxon>
        <taxon>Aculeata</taxon>
        <taxon>Formicoidea</taxon>
        <taxon>Formicidae</taxon>
        <taxon>Myrmicinae</taxon>
        <taxon>Cyphomyrmex</taxon>
    </lineage>
</organism>
<evidence type="ECO:0000313" key="5">
    <source>
        <dbReference type="Proteomes" id="UP000078542"/>
    </source>
</evidence>
<feature type="compositionally biased region" description="Polar residues" evidence="1">
    <location>
        <begin position="614"/>
        <end position="625"/>
    </location>
</feature>
<protein>
    <recommendedName>
        <fullName evidence="6">Glycoprotein</fullName>
    </recommendedName>
</protein>
<dbReference type="Pfam" id="PF24664">
    <property type="entry name" value="Monjiviricetes_fusion"/>
    <property type="match status" value="1"/>
</dbReference>
<evidence type="ECO:0000256" key="1">
    <source>
        <dbReference type="SAM" id="MobiDB-lite"/>
    </source>
</evidence>
<name>A0A151IIX6_9HYME</name>
<keyword evidence="3" id="KW-0732">Signal</keyword>
<evidence type="ECO:0000256" key="3">
    <source>
        <dbReference type="SAM" id="SignalP"/>
    </source>
</evidence>
<feature type="region of interest" description="Disordered" evidence="1">
    <location>
        <begin position="601"/>
        <end position="638"/>
    </location>
</feature>
<sequence length="668" mass="74486">MNSLLILIAAPVVSGLIGYDCGGEGFNISTLSLLDVGDCSTEDIEPQEEEAHIQLLQLSEYDKTPAIQCKVEIDRIISYCGMHSHTSIVHSGRREYIQEIGKHACRRLHETGTITIANAVLDLVKANSTNYRTATLAGSASQDGRCSGAQYTDGYGSWENVVVQATLKITLRTLDLSVKRSVGHVIMPSGTYCKIANRFCLDADGAETYWQPIPVHHCHFEQYDILYEGLATKLSPKQNQTTPIVYTVTTQETTFALTKTSEIDVCGYKLAQTEHPKLLILQTQKGRTFKIRTKIAVDNLDIFLYVNSKFVYVERHIKTQLTQLYRDIMEQKCALEKQVLQNALTLASIAPDETAYRIMREQGYTAVISGEALHLVKCIPVEYKLRQVDECYNKLPVLYQNTSLFLQPCSRILTRTGTIRDCNELLPVMYKIHGAWFRITPKPVEVLAPTVIQPLTHPAWHYTSSSSLATSGIYTSEDLDRLRSHIMFLVERPSMLNTIARGAMGNEIPAGSISMMNLLDEGSIERIAESAGKRVWKGFVTFGSASAGIFAIFIIIRVTKLIIDTAIHGYALHTMYGWSMHLIGAIWSSVTHLLLHLGSRPRNQPTAPPEDFPQTPSTTEAQHSSHALLDANVEPAEATNTLKKSKKYYTYSDLRKYLDSETGEPGTV</sequence>
<dbReference type="STRING" id="456900.A0A151IIX6"/>
<feature type="signal peptide" evidence="3">
    <location>
        <begin position="1"/>
        <end position="15"/>
    </location>
</feature>
<keyword evidence="2" id="KW-0472">Membrane</keyword>
<keyword evidence="5" id="KW-1185">Reference proteome</keyword>
<feature type="chain" id="PRO_5012700990" description="Glycoprotein" evidence="3">
    <location>
        <begin position="16"/>
        <end position="668"/>
    </location>
</feature>
<feature type="transmembrane region" description="Helical" evidence="2">
    <location>
        <begin position="576"/>
        <end position="595"/>
    </location>
</feature>
<keyword evidence="2" id="KW-0812">Transmembrane</keyword>
<dbReference type="AlphaFoldDB" id="A0A151IIX6"/>